<dbReference type="EC" id="2.7.8.-" evidence="9"/>
<dbReference type="GO" id="GO:0009103">
    <property type="term" value="P:lipopolysaccharide biosynthetic process"/>
    <property type="evidence" value="ECO:0007669"/>
    <property type="project" value="TreeGrafter"/>
</dbReference>
<comment type="subcellular location">
    <subcellularLocation>
        <location evidence="1">Cell membrane</location>
        <topology evidence="1">Multi-pass membrane protein</topology>
    </subcellularLocation>
</comment>
<name>A0A077LST1_9MICO</name>
<feature type="transmembrane region" description="Helical" evidence="8">
    <location>
        <begin position="132"/>
        <end position="152"/>
    </location>
</feature>
<keyword evidence="5 8" id="KW-1133">Transmembrane helix</keyword>
<dbReference type="GO" id="GO:0016780">
    <property type="term" value="F:phosphotransferase activity, for other substituted phosphate groups"/>
    <property type="evidence" value="ECO:0007669"/>
    <property type="project" value="InterPro"/>
</dbReference>
<evidence type="ECO:0000256" key="8">
    <source>
        <dbReference type="SAM" id="Phobius"/>
    </source>
</evidence>
<feature type="binding site" evidence="7">
    <location>
        <position position="224"/>
    </location>
    <ligand>
        <name>Mg(2+)</name>
        <dbReference type="ChEBI" id="CHEBI:18420"/>
    </ligand>
</feature>
<keyword evidence="2" id="KW-1003">Cell membrane</keyword>
<evidence type="ECO:0000313" key="10">
    <source>
        <dbReference type="Proteomes" id="UP000035721"/>
    </source>
</evidence>
<dbReference type="RefSeq" id="WP_048552909.1">
    <property type="nucleotide sequence ID" value="NZ_HF570958.1"/>
</dbReference>
<evidence type="ECO:0000256" key="6">
    <source>
        <dbReference type="ARBA" id="ARBA00023136"/>
    </source>
</evidence>
<organism evidence="9 10">
    <name type="scientific">Nostocoides japonicum T1-X7</name>
    <dbReference type="NCBI Taxonomy" id="1194083"/>
    <lineage>
        <taxon>Bacteria</taxon>
        <taxon>Bacillati</taxon>
        <taxon>Actinomycetota</taxon>
        <taxon>Actinomycetes</taxon>
        <taxon>Micrococcales</taxon>
        <taxon>Intrasporangiaceae</taxon>
        <taxon>Nostocoides</taxon>
    </lineage>
</organism>
<evidence type="ECO:0000256" key="1">
    <source>
        <dbReference type="ARBA" id="ARBA00004651"/>
    </source>
</evidence>
<keyword evidence="7" id="KW-0479">Metal-binding</keyword>
<evidence type="ECO:0000256" key="3">
    <source>
        <dbReference type="ARBA" id="ARBA00022679"/>
    </source>
</evidence>
<keyword evidence="10" id="KW-1185">Reference proteome</keyword>
<keyword evidence="7" id="KW-0460">Magnesium</keyword>
<dbReference type="GO" id="GO:0071555">
    <property type="term" value="P:cell wall organization"/>
    <property type="evidence" value="ECO:0007669"/>
    <property type="project" value="TreeGrafter"/>
</dbReference>
<evidence type="ECO:0000256" key="2">
    <source>
        <dbReference type="ARBA" id="ARBA00022475"/>
    </source>
</evidence>
<feature type="transmembrane region" description="Helical" evidence="8">
    <location>
        <begin position="259"/>
        <end position="281"/>
    </location>
</feature>
<reference evidence="9 10" key="1">
    <citation type="journal article" date="2013" name="ISME J.">
        <title>A metabolic model for members of the genus Tetrasphaera involved in enhanced biological phosphorus removal.</title>
        <authorList>
            <person name="Kristiansen R."/>
            <person name="Nguyen H.T.T."/>
            <person name="Saunders A.M."/>
            <person name="Nielsen J.L."/>
            <person name="Wimmer R."/>
            <person name="Le V.Q."/>
            <person name="McIlroy S.J."/>
            <person name="Petrovski S."/>
            <person name="Seviour R.J."/>
            <person name="Calteau A."/>
            <person name="Nielsen K.L."/>
            <person name="Nielsen P.H."/>
        </authorList>
    </citation>
    <scope>NUCLEOTIDE SEQUENCE [LARGE SCALE GENOMIC DNA]</scope>
    <source>
        <strain evidence="9 10">T1-X7</strain>
    </source>
</reference>
<dbReference type="Proteomes" id="UP000035721">
    <property type="component" value="Unassembled WGS sequence"/>
</dbReference>
<feature type="transmembrane region" description="Helical" evidence="8">
    <location>
        <begin position="6"/>
        <end position="27"/>
    </location>
</feature>
<feature type="transmembrane region" description="Helical" evidence="8">
    <location>
        <begin position="196"/>
        <end position="216"/>
    </location>
</feature>
<dbReference type="GO" id="GO:0044038">
    <property type="term" value="P:cell wall macromolecule biosynthetic process"/>
    <property type="evidence" value="ECO:0007669"/>
    <property type="project" value="TreeGrafter"/>
</dbReference>
<dbReference type="CDD" id="cd06853">
    <property type="entry name" value="GT_WecA_like"/>
    <property type="match status" value="1"/>
</dbReference>
<accession>A0A077LST1</accession>
<feature type="transmembrane region" description="Helical" evidence="8">
    <location>
        <begin position="79"/>
        <end position="95"/>
    </location>
</feature>
<feature type="transmembrane region" description="Helical" evidence="8">
    <location>
        <begin position="48"/>
        <end position="67"/>
    </location>
</feature>
<dbReference type="PANTHER" id="PTHR22926">
    <property type="entry name" value="PHOSPHO-N-ACETYLMURAMOYL-PENTAPEPTIDE-TRANSFERASE"/>
    <property type="match status" value="1"/>
</dbReference>
<keyword evidence="4 8" id="KW-0812">Transmembrane</keyword>
<gene>
    <name evidence="9" type="primary">rfe</name>
    <name evidence="9" type="ORF">BN12_1150011</name>
</gene>
<evidence type="ECO:0000256" key="5">
    <source>
        <dbReference type="ARBA" id="ARBA00022989"/>
    </source>
</evidence>
<protein>
    <submittedName>
        <fullName evidence="9">Putative undecaprenyl-phosphate alpha-N-acetylglucosaminyl 1-phosphate transferase</fullName>
        <ecNumber evidence="9">2.7.8.-</ecNumber>
    </submittedName>
</protein>
<proteinExistence type="predicted"/>
<dbReference type="PANTHER" id="PTHR22926:SF3">
    <property type="entry name" value="UNDECAPRENYL-PHOSPHATE ALPHA-N-ACETYLGLUCOSAMINYL 1-PHOSPHATE TRANSFERASE"/>
    <property type="match status" value="1"/>
</dbReference>
<feature type="transmembrane region" description="Helical" evidence="8">
    <location>
        <begin position="312"/>
        <end position="332"/>
    </location>
</feature>
<dbReference type="EMBL" id="CAJB01000019">
    <property type="protein sequence ID" value="CCH76218.1"/>
    <property type="molecule type" value="Genomic_DNA"/>
</dbReference>
<keyword evidence="6 8" id="KW-0472">Membrane</keyword>
<feature type="transmembrane region" description="Helical" evidence="8">
    <location>
        <begin position="164"/>
        <end position="184"/>
    </location>
</feature>
<feature type="transmembrane region" description="Helical" evidence="8">
    <location>
        <begin position="107"/>
        <end position="126"/>
    </location>
</feature>
<comment type="caution">
    <text evidence="9">The sequence shown here is derived from an EMBL/GenBank/DDBJ whole genome shotgun (WGS) entry which is preliminary data.</text>
</comment>
<dbReference type="AlphaFoldDB" id="A0A077LST1"/>
<dbReference type="Pfam" id="PF00953">
    <property type="entry name" value="Glycos_transf_4"/>
    <property type="match status" value="1"/>
</dbReference>
<dbReference type="STRING" id="1194083.BN12_1150011"/>
<evidence type="ECO:0000313" key="9">
    <source>
        <dbReference type="EMBL" id="CCH76218.1"/>
    </source>
</evidence>
<keyword evidence="3 9" id="KW-0808">Transferase</keyword>
<comment type="cofactor">
    <cofactor evidence="7">
        <name>Mg(2+)</name>
        <dbReference type="ChEBI" id="CHEBI:18420"/>
    </cofactor>
</comment>
<sequence length="370" mass="39137">MREYLFVIVVAAIVTYAATPLMRWLAVRFRAYTPVRDRDVHSVPIPRLGGVAMLLGFAAAVVVASHLPFLTQVFDTGEVWGVLTGAALVCLVGAIDDVHELSALTKLAGQLIAAGIMAFQGVQLFSLPLGGYTVLPAPILVMLTILVVVFTTNAVNFVDGLDGLATGIVAIAAVSFFAYAYVISHSYSPANYFTQAAFIAAGILGCCLGFLPHNFFPARIFMGDSGALLLGLLVAAASITLTGTVSGADISTNPVVATFLPFVVPIAVLLLPAADLLFAVVRRTRAGVSVWQPDAKHLHHRMLRIGHGHRRAVVLLWAWAAVAAMGSVSFVFLDGWVATALVLGGVVVLAALTMLLPRLSLPGHRPRRIP</sequence>
<evidence type="ECO:0000256" key="4">
    <source>
        <dbReference type="ARBA" id="ARBA00022692"/>
    </source>
</evidence>
<feature type="transmembrane region" description="Helical" evidence="8">
    <location>
        <begin position="338"/>
        <end position="359"/>
    </location>
</feature>
<dbReference type="OrthoDB" id="9783652at2"/>
<evidence type="ECO:0000256" key="7">
    <source>
        <dbReference type="PIRSR" id="PIRSR600715-1"/>
    </source>
</evidence>
<dbReference type="GO" id="GO:0005886">
    <property type="term" value="C:plasma membrane"/>
    <property type="evidence" value="ECO:0007669"/>
    <property type="project" value="UniProtKB-SubCell"/>
</dbReference>
<feature type="transmembrane region" description="Helical" evidence="8">
    <location>
        <begin position="228"/>
        <end position="247"/>
    </location>
</feature>
<dbReference type="GO" id="GO:0046872">
    <property type="term" value="F:metal ion binding"/>
    <property type="evidence" value="ECO:0007669"/>
    <property type="project" value="UniProtKB-KW"/>
</dbReference>
<dbReference type="InterPro" id="IPR000715">
    <property type="entry name" value="Glycosyl_transferase_4"/>
</dbReference>
<feature type="binding site" evidence="7">
    <location>
        <position position="156"/>
    </location>
    <ligand>
        <name>Mg(2+)</name>
        <dbReference type="ChEBI" id="CHEBI:18420"/>
    </ligand>
</feature>